<accession>A0AAD9JWR6</accession>
<evidence type="ECO:0000313" key="1">
    <source>
        <dbReference type="EMBL" id="KAK2160752.1"/>
    </source>
</evidence>
<sequence length="186" mass="20943">MYHKPQLCGPYGVRDYNSEECREHRYVGEGTMSAEGSSQVNYLWHAPEGVPFPRSRSHKVGEVGWGIPTFVDWTTPNSGQQIQLGEFRQLVEDRYTHLYQNAWYPGPGEEFPPESDAALVTNVYKNSGSQSIQDKQNKSSQGSYGYTFICGIILSPSHPLAHSLNHSLAHSLNHSDPDLYMCVCYL</sequence>
<dbReference type="PANTHER" id="PTHR34833">
    <property type="entry name" value="GENE, 17359-RELATED"/>
    <property type="match status" value="1"/>
</dbReference>
<name>A0AAD9JWR6_9ANNE</name>
<reference evidence="1" key="1">
    <citation type="journal article" date="2023" name="Mol. Biol. Evol.">
        <title>Third-Generation Sequencing Reveals the Adaptive Role of the Epigenome in Three Deep-Sea Polychaetes.</title>
        <authorList>
            <person name="Perez M."/>
            <person name="Aroh O."/>
            <person name="Sun Y."/>
            <person name="Lan Y."/>
            <person name="Juniper S.K."/>
            <person name="Young C.R."/>
            <person name="Angers B."/>
            <person name="Qian P.Y."/>
        </authorList>
    </citation>
    <scope>NUCLEOTIDE SEQUENCE</scope>
    <source>
        <strain evidence="1">P08H-3</strain>
    </source>
</reference>
<dbReference type="AlphaFoldDB" id="A0AAD9JWR6"/>
<organism evidence="1 2">
    <name type="scientific">Paralvinella palmiformis</name>
    <dbReference type="NCBI Taxonomy" id="53620"/>
    <lineage>
        <taxon>Eukaryota</taxon>
        <taxon>Metazoa</taxon>
        <taxon>Spiralia</taxon>
        <taxon>Lophotrochozoa</taxon>
        <taxon>Annelida</taxon>
        <taxon>Polychaeta</taxon>
        <taxon>Sedentaria</taxon>
        <taxon>Canalipalpata</taxon>
        <taxon>Terebellida</taxon>
        <taxon>Terebelliformia</taxon>
        <taxon>Alvinellidae</taxon>
        <taxon>Paralvinella</taxon>
    </lineage>
</organism>
<comment type="caution">
    <text evidence="1">The sequence shown here is derived from an EMBL/GenBank/DDBJ whole genome shotgun (WGS) entry which is preliminary data.</text>
</comment>
<protein>
    <submittedName>
        <fullName evidence="1">Uncharacterized protein</fullName>
    </submittedName>
</protein>
<evidence type="ECO:0000313" key="2">
    <source>
        <dbReference type="Proteomes" id="UP001208570"/>
    </source>
</evidence>
<proteinExistence type="predicted"/>
<keyword evidence="2" id="KW-1185">Reference proteome</keyword>
<dbReference type="Proteomes" id="UP001208570">
    <property type="component" value="Unassembled WGS sequence"/>
</dbReference>
<gene>
    <name evidence="1" type="ORF">LSH36_127g07034</name>
</gene>
<dbReference type="InterPro" id="IPR027814">
    <property type="entry name" value="DUF4562"/>
</dbReference>
<dbReference type="PANTHER" id="PTHR34833:SF1">
    <property type="entry name" value="GENE, 17359-RELATED"/>
    <property type="match status" value="1"/>
</dbReference>
<dbReference type="Pfam" id="PF15123">
    <property type="entry name" value="DUF4562"/>
    <property type="match status" value="1"/>
</dbReference>
<dbReference type="EMBL" id="JAODUP010000127">
    <property type="protein sequence ID" value="KAK2160752.1"/>
    <property type="molecule type" value="Genomic_DNA"/>
</dbReference>